<evidence type="ECO:0000313" key="2">
    <source>
        <dbReference type="Proteomes" id="UP001150266"/>
    </source>
</evidence>
<keyword evidence="2" id="KW-1185">Reference proteome</keyword>
<dbReference type="EMBL" id="JAOTPV010000001">
    <property type="protein sequence ID" value="KAJ4489945.1"/>
    <property type="molecule type" value="Genomic_DNA"/>
</dbReference>
<evidence type="ECO:0000313" key="1">
    <source>
        <dbReference type="EMBL" id="KAJ4489945.1"/>
    </source>
</evidence>
<accession>A0A9W9AT68</accession>
<sequence length="197" mass="23055">MILFTFRQLFALFGLWVSFFSVAFTLPVISVGSRDTIQLLERGHRFDNNTAILYPKSKNVPVQLWIHERGTDSEHWALVIDTIHGFDAEIQNVYEQFKHPLKPTRFAYKAKKASKLIDLRCEALFKDEAEMKQVFKELVNNVKITKLPWEIGGNCMDYSKDVLEYLVKGKHISRIPSAFTTLWKQDYVKVREKVWGR</sequence>
<dbReference type="AlphaFoldDB" id="A0A9W9AT68"/>
<protein>
    <submittedName>
        <fullName evidence="1">Uncharacterized protein</fullName>
    </submittedName>
</protein>
<comment type="caution">
    <text evidence="1">The sequence shown here is derived from an EMBL/GenBank/DDBJ whole genome shotgun (WGS) entry which is preliminary data.</text>
</comment>
<dbReference type="Proteomes" id="UP001150266">
    <property type="component" value="Unassembled WGS sequence"/>
</dbReference>
<dbReference type="OrthoDB" id="3054873at2759"/>
<name>A0A9W9AT68_9AGAR</name>
<gene>
    <name evidence="1" type="ORF">J3R30DRAFT_3399412</name>
</gene>
<proteinExistence type="predicted"/>
<organism evidence="1 2">
    <name type="scientific">Lentinula aciculospora</name>
    <dbReference type="NCBI Taxonomy" id="153920"/>
    <lineage>
        <taxon>Eukaryota</taxon>
        <taxon>Fungi</taxon>
        <taxon>Dikarya</taxon>
        <taxon>Basidiomycota</taxon>
        <taxon>Agaricomycotina</taxon>
        <taxon>Agaricomycetes</taxon>
        <taxon>Agaricomycetidae</taxon>
        <taxon>Agaricales</taxon>
        <taxon>Marasmiineae</taxon>
        <taxon>Omphalotaceae</taxon>
        <taxon>Lentinula</taxon>
    </lineage>
</organism>
<reference evidence="1" key="1">
    <citation type="submission" date="2022-08" db="EMBL/GenBank/DDBJ databases">
        <title>A Global Phylogenomic Analysis of the Shiitake Genus Lentinula.</title>
        <authorList>
            <consortium name="DOE Joint Genome Institute"/>
            <person name="Sierra-Patev S."/>
            <person name="Min B."/>
            <person name="Naranjo-Ortiz M."/>
            <person name="Looney B."/>
            <person name="Konkel Z."/>
            <person name="Slot J.C."/>
            <person name="Sakamoto Y."/>
            <person name="Steenwyk J.L."/>
            <person name="Rokas A."/>
            <person name="Carro J."/>
            <person name="Camarero S."/>
            <person name="Ferreira P."/>
            <person name="Molpeceres G."/>
            <person name="Ruiz-Duenas F.J."/>
            <person name="Serrano A."/>
            <person name="Henrissat B."/>
            <person name="Drula E."/>
            <person name="Hughes K.W."/>
            <person name="Mata J.L."/>
            <person name="Ishikawa N.K."/>
            <person name="Vargas-Isla R."/>
            <person name="Ushijima S."/>
            <person name="Smith C.A."/>
            <person name="Ahrendt S."/>
            <person name="Andreopoulos W."/>
            <person name="He G."/>
            <person name="Labutti K."/>
            <person name="Lipzen A."/>
            <person name="Ng V."/>
            <person name="Riley R."/>
            <person name="Sandor L."/>
            <person name="Barry K."/>
            <person name="Martinez A.T."/>
            <person name="Xiao Y."/>
            <person name="Gibbons J.G."/>
            <person name="Terashima K."/>
            <person name="Grigoriev I.V."/>
            <person name="Hibbett D.S."/>
        </authorList>
    </citation>
    <scope>NUCLEOTIDE SEQUENCE</scope>
    <source>
        <strain evidence="1">JLM2183</strain>
    </source>
</reference>